<keyword evidence="3" id="KW-0378">Hydrolase</keyword>
<proteinExistence type="predicted"/>
<reference evidence="3 4" key="1">
    <citation type="submission" date="2024-03" db="EMBL/GenBank/DDBJ databases">
        <title>Actinomycetospora sp. OC33-EN07, a novel actinomycete isolated from wild orchid (Aerides multiflora).</title>
        <authorList>
            <person name="Suriyachadkun C."/>
        </authorList>
    </citation>
    <scope>NUCLEOTIDE SEQUENCE [LARGE SCALE GENOMIC DNA]</scope>
    <source>
        <strain evidence="3 4">OC33-EN07</strain>
    </source>
</reference>
<name>A0ABU8MB30_9PSEU</name>
<dbReference type="PANTHER" id="PTHR43784:SF2">
    <property type="entry name" value="GDSL-LIKE LIPASE_ACYLHYDROLASE, PUTATIVE (AFU_ORTHOLOGUE AFUA_2G00820)-RELATED"/>
    <property type="match status" value="1"/>
</dbReference>
<dbReference type="CDD" id="cd01832">
    <property type="entry name" value="SGNH_hydrolase_like_1"/>
    <property type="match status" value="1"/>
</dbReference>
<dbReference type="SUPFAM" id="SSF52266">
    <property type="entry name" value="SGNH hydrolase"/>
    <property type="match status" value="1"/>
</dbReference>
<evidence type="ECO:0000313" key="3">
    <source>
        <dbReference type="EMBL" id="MEJ2864267.1"/>
    </source>
</evidence>
<comment type="caution">
    <text evidence="3">The sequence shown here is derived from an EMBL/GenBank/DDBJ whole genome shotgun (WGS) entry which is preliminary data.</text>
</comment>
<dbReference type="InterPro" id="IPR013830">
    <property type="entry name" value="SGNH_hydro"/>
</dbReference>
<dbReference type="Pfam" id="PF13472">
    <property type="entry name" value="Lipase_GDSL_2"/>
    <property type="match status" value="1"/>
</dbReference>
<evidence type="ECO:0000259" key="2">
    <source>
        <dbReference type="Pfam" id="PF13472"/>
    </source>
</evidence>
<organism evidence="3 4">
    <name type="scientific">Actinomycetospora flava</name>
    <dbReference type="NCBI Taxonomy" id="3129232"/>
    <lineage>
        <taxon>Bacteria</taxon>
        <taxon>Bacillati</taxon>
        <taxon>Actinomycetota</taxon>
        <taxon>Actinomycetes</taxon>
        <taxon>Pseudonocardiales</taxon>
        <taxon>Pseudonocardiaceae</taxon>
        <taxon>Actinomycetospora</taxon>
    </lineage>
</organism>
<dbReference type="Gene3D" id="3.40.50.1110">
    <property type="entry name" value="SGNH hydrolase"/>
    <property type="match status" value="1"/>
</dbReference>
<evidence type="ECO:0000256" key="1">
    <source>
        <dbReference type="SAM" id="MobiDB-lite"/>
    </source>
</evidence>
<dbReference type="InterPro" id="IPR036514">
    <property type="entry name" value="SGNH_hydro_sf"/>
</dbReference>
<dbReference type="Proteomes" id="UP001369736">
    <property type="component" value="Unassembled WGS sequence"/>
</dbReference>
<dbReference type="RefSeq" id="WP_337705632.1">
    <property type="nucleotide sequence ID" value="NZ_JBBEGM010000011.1"/>
</dbReference>
<feature type="region of interest" description="Disordered" evidence="1">
    <location>
        <begin position="1"/>
        <end position="21"/>
    </location>
</feature>
<accession>A0ABU8MB30</accession>
<dbReference type="EMBL" id="JBBEGM010000011">
    <property type="protein sequence ID" value="MEJ2864267.1"/>
    <property type="molecule type" value="Genomic_DNA"/>
</dbReference>
<dbReference type="PANTHER" id="PTHR43784">
    <property type="entry name" value="GDSL-LIKE LIPASE/ACYLHYDROLASE, PUTATIVE (AFU_ORTHOLOGUE AFUA_2G00820)-RELATED"/>
    <property type="match status" value="1"/>
</dbReference>
<sequence length="273" mass="30127">MSGAGDRQATTTRDTTRDTTTRWRSYVALGDSFTEGVGDPDPATGRERGWADRFAAAMARRDPGFRYANLAVRGLLLDPIVRTQVPEAVRMGPDLVSLCAAGNDLLRPGADPAALAERLEGAVATLRATGADVLVFTGFDTRESPLLNLIGKRLASMNDHIREIAHRQGAYLVDLWVMPPLSDMRARTDDRLHLNPGGHARVAARVSEVLGLPPELDWHAPWPAATPTTWSHRRVEDVRWAREHLWPWVQRRAQGRSSGDDLGAKRPELTPVR</sequence>
<dbReference type="GO" id="GO:0016787">
    <property type="term" value="F:hydrolase activity"/>
    <property type="evidence" value="ECO:0007669"/>
    <property type="project" value="UniProtKB-KW"/>
</dbReference>
<protein>
    <submittedName>
        <fullName evidence="3">SGNH/GDSL hydrolase family protein</fullName>
        <ecNumber evidence="3">3.1.-.-</ecNumber>
    </submittedName>
</protein>
<gene>
    <name evidence="3" type="ORF">WCD58_24130</name>
</gene>
<evidence type="ECO:0000313" key="4">
    <source>
        <dbReference type="Proteomes" id="UP001369736"/>
    </source>
</evidence>
<keyword evidence="4" id="KW-1185">Reference proteome</keyword>
<dbReference type="InterPro" id="IPR053140">
    <property type="entry name" value="GDSL_Rv0518-like"/>
</dbReference>
<feature type="domain" description="SGNH hydrolase-type esterase" evidence="2">
    <location>
        <begin position="28"/>
        <end position="201"/>
    </location>
</feature>
<dbReference type="EC" id="3.1.-.-" evidence="3"/>